<comment type="caution">
    <text evidence="3">The sequence shown here is derived from an EMBL/GenBank/DDBJ whole genome shotgun (WGS) entry which is preliminary data.</text>
</comment>
<evidence type="ECO:0000256" key="2">
    <source>
        <dbReference type="SAM" id="MobiDB-lite"/>
    </source>
</evidence>
<feature type="active site" description="Cysteine persulfide intermediate" evidence="1">
    <location>
        <position position="121"/>
    </location>
</feature>
<dbReference type="Gene3D" id="3.10.20.10">
    <property type="match status" value="1"/>
</dbReference>
<comment type="function">
    <text evidence="1">Required for formate dehydrogenase (FDH) activity. Acts as a sulfur carrier protein that transfers sulfur from IscS to the molybdenum cofactor prior to its insertion into FDH.</text>
</comment>
<feature type="compositionally biased region" description="Basic and acidic residues" evidence="2">
    <location>
        <begin position="284"/>
        <end position="294"/>
    </location>
</feature>
<dbReference type="SUPFAM" id="SSF53927">
    <property type="entry name" value="Cytidine deaminase-like"/>
    <property type="match status" value="1"/>
</dbReference>
<keyword evidence="4" id="KW-1185">Reference proteome</keyword>
<comment type="similarity">
    <text evidence="1">Belongs to the FdhD family.</text>
</comment>
<dbReference type="HAMAP" id="MF_00187">
    <property type="entry name" value="FdhD"/>
    <property type="match status" value="1"/>
</dbReference>
<evidence type="ECO:0000313" key="3">
    <source>
        <dbReference type="EMBL" id="MFA9461242.1"/>
    </source>
</evidence>
<dbReference type="Gene3D" id="3.40.140.10">
    <property type="entry name" value="Cytidine Deaminase, domain 2"/>
    <property type="match status" value="1"/>
</dbReference>
<sequence>MQSPPRSQERYRPRLTQAGLDPCRRVEAVDEHGKVQEREIAGERPLTLYLDKREIVTLMTLGSHPELLVLGYLRNQGILSDPEEVAEVQVDWETESAVVVTRAGVSELDEKLGTRTVTTGCGQGTVFGKLMDHLERSALKEPVEVRQSEIYGTLDAINQYNEVYRRAGAVHGCALCRDQDIEMFVEDVGRHNAVDAIAGHMWLEGMPGRSRIFYTTGRLTSEMVMKVAQMGIPTLLSRSGITEMGLDLGRRLGITLIARAKGTRFQVYNGADQVVFDDEPTPYPKHDRGDKARADSASQEG</sequence>
<accession>A0ABV4TW88</accession>
<evidence type="ECO:0000313" key="4">
    <source>
        <dbReference type="Proteomes" id="UP001575181"/>
    </source>
</evidence>
<keyword evidence="1" id="KW-0963">Cytoplasm</keyword>
<keyword evidence="1" id="KW-0501">Molybdenum cofactor biosynthesis</keyword>
<dbReference type="PANTHER" id="PTHR30592">
    <property type="entry name" value="FORMATE DEHYDROGENASE"/>
    <property type="match status" value="1"/>
</dbReference>
<dbReference type="PANTHER" id="PTHR30592:SF4">
    <property type="entry name" value="SULFUR CARRIER PROTEIN FDHD"/>
    <property type="match status" value="1"/>
</dbReference>
<comment type="caution">
    <text evidence="1">Lacks conserved residue(s) required for the propagation of feature annotation.</text>
</comment>
<protein>
    <recommendedName>
        <fullName evidence="1">Sulfur carrier protein FdhD</fullName>
    </recommendedName>
</protein>
<dbReference type="Proteomes" id="UP001575181">
    <property type="component" value="Unassembled WGS sequence"/>
</dbReference>
<comment type="subcellular location">
    <subcellularLocation>
        <location evidence="1">Cytoplasm</location>
    </subcellularLocation>
</comment>
<name>A0ABV4TW88_9GAMM</name>
<dbReference type="InterPro" id="IPR003786">
    <property type="entry name" value="FdhD"/>
</dbReference>
<gene>
    <name evidence="1" type="primary">fdhD</name>
    <name evidence="3" type="ORF">ACERLL_10430</name>
</gene>
<dbReference type="Pfam" id="PF02634">
    <property type="entry name" value="FdhD-NarQ"/>
    <property type="match status" value="1"/>
</dbReference>
<dbReference type="InterPro" id="IPR016193">
    <property type="entry name" value="Cytidine_deaminase-like"/>
</dbReference>
<proteinExistence type="inferred from homology"/>
<feature type="region of interest" description="Disordered" evidence="2">
    <location>
        <begin position="276"/>
        <end position="301"/>
    </location>
</feature>
<organism evidence="3 4">
    <name type="scientific">Thiohalorhabdus methylotrophus</name>
    <dbReference type="NCBI Taxonomy" id="3242694"/>
    <lineage>
        <taxon>Bacteria</taxon>
        <taxon>Pseudomonadati</taxon>
        <taxon>Pseudomonadota</taxon>
        <taxon>Gammaproteobacteria</taxon>
        <taxon>Thiohalorhabdales</taxon>
        <taxon>Thiohalorhabdaceae</taxon>
        <taxon>Thiohalorhabdus</taxon>
    </lineage>
</organism>
<dbReference type="RefSeq" id="WP_373656027.1">
    <property type="nucleotide sequence ID" value="NZ_JBGUAW010000006.1"/>
</dbReference>
<evidence type="ECO:0000256" key="1">
    <source>
        <dbReference type="HAMAP-Rule" id="MF_00187"/>
    </source>
</evidence>
<reference evidence="3 4" key="1">
    <citation type="submission" date="2024-08" db="EMBL/GenBank/DDBJ databases">
        <title>Whole-genome sequencing of halo(alkali)philic microorganisms from hypersaline lakes.</title>
        <authorList>
            <person name="Sorokin D.Y."/>
            <person name="Merkel A.Y."/>
            <person name="Messina E."/>
            <person name="Yakimov M."/>
        </authorList>
    </citation>
    <scope>NUCLEOTIDE SEQUENCE [LARGE SCALE GENOMIC DNA]</scope>
    <source>
        <strain evidence="3 4">Cl-TMA</strain>
    </source>
</reference>
<dbReference type="PIRSF" id="PIRSF015626">
    <property type="entry name" value="FdhD"/>
    <property type="match status" value="1"/>
</dbReference>
<dbReference type="EMBL" id="JBGUAW010000006">
    <property type="protein sequence ID" value="MFA9461242.1"/>
    <property type="molecule type" value="Genomic_DNA"/>
</dbReference>